<feature type="coiled-coil region" evidence="1">
    <location>
        <begin position="142"/>
        <end position="204"/>
    </location>
</feature>
<protein>
    <submittedName>
        <fullName evidence="2">Uncharacterized protein</fullName>
    </submittedName>
</protein>
<accession>A0A6G9RNL3</accession>
<evidence type="ECO:0000313" key="2">
    <source>
        <dbReference type="EMBL" id="QIR27539.1"/>
    </source>
</evidence>
<feature type="coiled-coil region" evidence="1">
    <location>
        <begin position="54"/>
        <end position="108"/>
    </location>
</feature>
<keyword evidence="3" id="KW-1185">Reference proteome</keyword>
<sequence length="386" mass="43539">MTDSIETNVGTVLGNSLRPVRSQLELALSHTTGTARSSVESALGLTDQTEMLVIEQYNREIDDFNSLIDHAQKVEDRCLAQGIEISSMKEKISELELAAAEAREAEETAKAFVTVLQGDKRTLKTENDRLLSMNPERQKSQIVSLKQTISDKTTLLEQQKQELRRIRGEQAKTKTNLAVAIQQNAELSLENEDLRARLQRIDGDVEPTWYPAEDNSGLQFYFYTFGWRLTLGSTDRDLQIDLLQDIDWHIEIRTNSGISVLVSVTQWCRARYPILEQFKNAWPSALGKALHARIAELLQDSHPHLVERAEWAMATQLSSLPLQDKWLDLLNASGIYSLWTVVSHTPEELSNLVKGFGIATARQVHAACMNSVKDWQAENWPKTNAA</sequence>
<dbReference type="Proteomes" id="UP000503580">
    <property type="component" value="Chromosome"/>
</dbReference>
<dbReference type="RefSeq" id="WP_167575917.1">
    <property type="nucleotide sequence ID" value="NZ_CP050321.1"/>
</dbReference>
<evidence type="ECO:0000256" key="1">
    <source>
        <dbReference type="SAM" id="Coils"/>
    </source>
</evidence>
<dbReference type="AlphaFoldDB" id="A0A6G9RNL3"/>
<organism evidence="2 3">
    <name type="scientific">Kluyvera genomosp. 3</name>
    <dbReference type="NCBI Taxonomy" id="2774055"/>
    <lineage>
        <taxon>Bacteria</taxon>
        <taxon>Pseudomonadati</taxon>
        <taxon>Pseudomonadota</taxon>
        <taxon>Gammaproteobacteria</taxon>
        <taxon>Enterobacterales</taxon>
        <taxon>Enterobacteriaceae</taxon>
        <taxon>Kluyvera</taxon>
    </lineage>
</organism>
<keyword evidence="1" id="KW-0175">Coiled coil</keyword>
<dbReference type="KEGG" id="kgn:GY169_12325"/>
<reference evidence="2 3" key="1">
    <citation type="submission" date="2020-02" db="EMBL/GenBank/DDBJ databases">
        <title>Whole genome PO2S7.</title>
        <authorList>
            <person name="Singha K.M."/>
        </authorList>
    </citation>
    <scope>NUCLEOTIDE SEQUENCE [LARGE SCALE GENOMIC DNA]</scope>
    <source>
        <strain evidence="2 3">PO2S7</strain>
    </source>
</reference>
<proteinExistence type="predicted"/>
<dbReference type="EMBL" id="CP050321">
    <property type="protein sequence ID" value="QIR27539.1"/>
    <property type="molecule type" value="Genomic_DNA"/>
</dbReference>
<evidence type="ECO:0000313" key="3">
    <source>
        <dbReference type="Proteomes" id="UP000503580"/>
    </source>
</evidence>
<gene>
    <name evidence="2" type="ORF">GY169_12325</name>
</gene>
<name>A0A6G9RNL3_9ENTR</name>